<name>A0ABS2L3Y3_9MICO</name>
<dbReference type="InterPro" id="IPR011051">
    <property type="entry name" value="RmlC_Cupin_sf"/>
</dbReference>
<dbReference type="InterPro" id="IPR014710">
    <property type="entry name" value="RmlC-like_jellyroll"/>
</dbReference>
<dbReference type="PANTHER" id="PTHR33387">
    <property type="entry name" value="RMLC-LIKE JELLY ROLL FOLD PROTEIN"/>
    <property type="match status" value="1"/>
</dbReference>
<sequence length="172" mass="18601">MQSKASAEEIIAALQLEPNKTCGFVRVTYVSELAVEAGVLTSPFEAERTVGSALYFLVTPGAPVQLHRIMNDQLYHYYQGEALELLLLHADGRSEWQVIGPDVLGGEHVQFFIPGGTFHTARVRGGKGWFLGGSTEWPGVVPLDVELGDVEALCASHPEAAGEIREFPVPVA</sequence>
<feature type="domain" description="DUF985" evidence="1">
    <location>
        <begin position="8"/>
        <end position="146"/>
    </location>
</feature>
<gene>
    <name evidence="2" type="ORF">JOE66_001416</name>
</gene>
<dbReference type="SUPFAM" id="SSF51182">
    <property type="entry name" value="RmlC-like cupins"/>
    <property type="match status" value="1"/>
</dbReference>
<dbReference type="InterPro" id="IPR009327">
    <property type="entry name" value="Cupin_DUF985"/>
</dbReference>
<comment type="caution">
    <text evidence="2">The sequence shown here is derived from an EMBL/GenBank/DDBJ whole genome shotgun (WGS) entry which is preliminary data.</text>
</comment>
<accession>A0ABS2L3Y3</accession>
<protein>
    <submittedName>
        <fullName evidence="2">Cupin superfamily sugar epimerase</fullName>
    </submittedName>
</protein>
<keyword evidence="3" id="KW-1185">Reference proteome</keyword>
<dbReference type="Gene3D" id="2.60.120.10">
    <property type="entry name" value="Jelly Rolls"/>
    <property type="match status" value="1"/>
</dbReference>
<dbReference type="Pfam" id="PF06172">
    <property type="entry name" value="Cupin_5"/>
    <property type="match status" value="1"/>
</dbReference>
<dbReference type="EMBL" id="JAFBBU010000001">
    <property type="protein sequence ID" value="MBM7471782.1"/>
    <property type="molecule type" value="Genomic_DNA"/>
</dbReference>
<dbReference type="Proteomes" id="UP000776164">
    <property type="component" value="Unassembled WGS sequence"/>
</dbReference>
<evidence type="ECO:0000313" key="3">
    <source>
        <dbReference type="Proteomes" id="UP000776164"/>
    </source>
</evidence>
<proteinExistence type="predicted"/>
<dbReference type="RefSeq" id="WP_205108014.1">
    <property type="nucleotide sequence ID" value="NZ_BAAAHT010000013.1"/>
</dbReference>
<evidence type="ECO:0000259" key="1">
    <source>
        <dbReference type="Pfam" id="PF06172"/>
    </source>
</evidence>
<organism evidence="2 3">
    <name type="scientific">Subtercola frigoramans</name>
    <dbReference type="NCBI Taxonomy" id="120298"/>
    <lineage>
        <taxon>Bacteria</taxon>
        <taxon>Bacillati</taxon>
        <taxon>Actinomycetota</taxon>
        <taxon>Actinomycetes</taxon>
        <taxon>Micrococcales</taxon>
        <taxon>Microbacteriaceae</taxon>
        <taxon>Subtercola</taxon>
    </lineage>
</organism>
<dbReference type="PANTHER" id="PTHR33387:SF3">
    <property type="entry name" value="DUF985 DOMAIN-CONTAINING PROTEIN"/>
    <property type="match status" value="1"/>
</dbReference>
<reference evidence="2 3" key="1">
    <citation type="submission" date="2021-01" db="EMBL/GenBank/DDBJ databases">
        <title>Sequencing the genomes of 1000 actinobacteria strains.</title>
        <authorList>
            <person name="Klenk H.-P."/>
        </authorList>
    </citation>
    <scope>NUCLEOTIDE SEQUENCE [LARGE SCALE GENOMIC DNA]</scope>
    <source>
        <strain evidence="2 3">DSM 13057</strain>
    </source>
</reference>
<evidence type="ECO:0000313" key="2">
    <source>
        <dbReference type="EMBL" id="MBM7471782.1"/>
    </source>
</evidence>
<dbReference type="CDD" id="cd06121">
    <property type="entry name" value="cupin_YML079wp"/>
    <property type="match status" value="1"/>
</dbReference>
<dbReference type="InterPro" id="IPR039935">
    <property type="entry name" value="YML079W-like"/>
</dbReference>